<dbReference type="EMBL" id="CM011680">
    <property type="protein sequence ID" value="TMS17381.1"/>
    <property type="molecule type" value="Genomic_DNA"/>
</dbReference>
<name>A0ACD3RD30_LARCR</name>
<reference evidence="1" key="1">
    <citation type="submission" date="2018-11" db="EMBL/GenBank/DDBJ databases">
        <title>The sequence and de novo assembly of Larimichthys crocea genome using PacBio and Hi-C technologies.</title>
        <authorList>
            <person name="Xu P."/>
            <person name="Chen B."/>
            <person name="Zhou Z."/>
            <person name="Ke Q."/>
            <person name="Wu Y."/>
            <person name="Bai H."/>
            <person name="Pu F."/>
        </authorList>
    </citation>
    <scope>NUCLEOTIDE SEQUENCE</scope>
    <source>
        <tissue evidence="1">Muscle</tissue>
    </source>
</reference>
<evidence type="ECO:0000313" key="1">
    <source>
        <dbReference type="EMBL" id="TMS17381.1"/>
    </source>
</evidence>
<organism evidence="1 2">
    <name type="scientific">Larimichthys crocea</name>
    <name type="common">Large yellow croaker</name>
    <name type="synonym">Pseudosciaena crocea</name>
    <dbReference type="NCBI Taxonomy" id="215358"/>
    <lineage>
        <taxon>Eukaryota</taxon>
        <taxon>Metazoa</taxon>
        <taxon>Chordata</taxon>
        <taxon>Craniata</taxon>
        <taxon>Vertebrata</taxon>
        <taxon>Euteleostomi</taxon>
        <taxon>Actinopterygii</taxon>
        <taxon>Neopterygii</taxon>
        <taxon>Teleostei</taxon>
        <taxon>Neoteleostei</taxon>
        <taxon>Acanthomorphata</taxon>
        <taxon>Eupercaria</taxon>
        <taxon>Sciaenidae</taxon>
        <taxon>Larimichthys</taxon>
    </lineage>
</organism>
<comment type="caution">
    <text evidence="1">The sequence shown here is derived from an EMBL/GenBank/DDBJ whole genome shotgun (WGS) entry which is preliminary data.</text>
</comment>
<sequence length="135" mass="15742">MDDRISIIFLILQLIVDTPFMNSMEDPRWTHGRRATGVNEHENLLERSCQGEEYFQDLKEKVKRRMLSKSCPNIPSELDDSDLNPLNEKWKSMDIRRDLKKESFEDNDNGIRRSASSAQPDCDSNSPRVKKAKQD</sequence>
<evidence type="ECO:0000313" key="2">
    <source>
        <dbReference type="Proteomes" id="UP000793456"/>
    </source>
</evidence>
<dbReference type="Proteomes" id="UP000793456">
    <property type="component" value="Chromosome VII"/>
</dbReference>
<gene>
    <name evidence="1" type="ORF">E3U43_001450</name>
</gene>
<accession>A0ACD3RD30</accession>
<proteinExistence type="predicted"/>
<protein>
    <submittedName>
        <fullName evidence="1">Uncharacterized protein</fullName>
    </submittedName>
</protein>
<keyword evidence="2" id="KW-1185">Reference proteome</keyword>